<evidence type="ECO:0000313" key="2">
    <source>
        <dbReference type="Proteomes" id="UP000050761"/>
    </source>
</evidence>
<dbReference type="WBParaSite" id="HPBE_0001235701-mRNA-1">
    <property type="protein sequence ID" value="HPBE_0001235701-mRNA-1"/>
    <property type="gene ID" value="HPBE_0001235701"/>
</dbReference>
<name>A0A183FVK3_HELPZ</name>
<accession>A0A183FVK3</accession>
<dbReference type="AlphaFoldDB" id="A0A183FVK3"/>
<reference evidence="3" key="2">
    <citation type="submission" date="2019-09" db="UniProtKB">
        <authorList>
            <consortium name="WormBaseParasite"/>
        </authorList>
    </citation>
    <scope>IDENTIFICATION</scope>
</reference>
<evidence type="ECO:0000313" key="1">
    <source>
        <dbReference type="EMBL" id="VDO91831.1"/>
    </source>
</evidence>
<gene>
    <name evidence="1" type="ORF">HPBE_LOCUS12358</name>
</gene>
<dbReference type="OrthoDB" id="5838129at2759"/>
<evidence type="ECO:0000313" key="3">
    <source>
        <dbReference type="WBParaSite" id="HPBE_0001235701-mRNA-1"/>
    </source>
</evidence>
<sequence>MLAAGRSVLIPRMDFHLFAVPLPLAAQNHKLIERSHQYHIPLVLVFVNYPKVFESVEINAIPNAPVHAGAGFIKVTADAMKNFNWDDKGYLADGKRLSNLRFADDIVLISTSTAEVEEMLWQVKDAALRPSIFNSSILPAMCYATENWPDNKTIARAMQTERRALERCLLRTSLRQQWQEGLRSSELPEKSQLADPLQYMKKSKYRWAGHLLRRKDDR</sequence>
<accession>A0A3P7YWB6</accession>
<protein>
    <submittedName>
        <fullName evidence="3">Reverse transcriptase domain-containing protein</fullName>
    </submittedName>
</protein>
<reference evidence="1 2" key="1">
    <citation type="submission" date="2018-11" db="EMBL/GenBank/DDBJ databases">
        <authorList>
            <consortium name="Pathogen Informatics"/>
        </authorList>
    </citation>
    <scope>NUCLEOTIDE SEQUENCE [LARGE SCALE GENOMIC DNA]</scope>
</reference>
<organism evidence="2 3">
    <name type="scientific">Heligmosomoides polygyrus</name>
    <name type="common">Parasitic roundworm</name>
    <dbReference type="NCBI Taxonomy" id="6339"/>
    <lineage>
        <taxon>Eukaryota</taxon>
        <taxon>Metazoa</taxon>
        <taxon>Ecdysozoa</taxon>
        <taxon>Nematoda</taxon>
        <taxon>Chromadorea</taxon>
        <taxon>Rhabditida</taxon>
        <taxon>Rhabditina</taxon>
        <taxon>Rhabditomorpha</taxon>
        <taxon>Strongyloidea</taxon>
        <taxon>Heligmosomidae</taxon>
        <taxon>Heligmosomoides</taxon>
    </lineage>
</organism>
<dbReference type="Proteomes" id="UP000050761">
    <property type="component" value="Unassembled WGS sequence"/>
</dbReference>
<proteinExistence type="predicted"/>
<dbReference type="EMBL" id="UZAH01027467">
    <property type="protein sequence ID" value="VDO91831.1"/>
    <property type="molecule type" value="Genomic_DNA"/>
</dbReference>
<keyword evidence="2" id="KW-1185">Reference proteome</keyword>